<keyword evidence="2" id="KW-1133">Transmembrane helix</keyword>
<keyword evidence="2" id="KW-0472">Membrane</keyword>
<dbReference type="KEGG" id="ams:AMIS_59570"/>
<feature type="transmembrane region" description="Helical" evidence="2">
    <location>
        <begin position="12"/>
        <end position="40"/>
    </location>
</feature>
<feature type="region of interest" description="Disordered" evidence="1">
    <location>
        <begin position="51"/>
        <end position="100"/>
    </location>
</feature>
<dbReference type="RefSeq" id="WP_014446064.1">
    <property type="nucleotide sequence ID" value="NC_017093.1"/>
</dbReference>
<proteinExistence type="predicted"/>
<dbReference type="HOGENOM" id="CLU_1149943_0_0_11"/>
<reference evidence="3 4" key="1">
    <citation type="submission" date="2012-02" db="EMBL/GenBank/DDBJ databases">
        <title>Complete genome sequence of Actinoplanes missouriensis 431 (= NBRC 102363).</title>
        <authorList>
            <person name="Ohnishi Y."/>
            <person name="Ishikawa J."/>
            <person name="Sekine M."/>
            <person name="Hosoyama A."/>
            <person name="Harada T."/>
            <person name="Narita H."/>
            <person name="Hata T."/>
            <person name="Konno Y."/>
            <person name="Tutikane K."/>
            <person name="Fujita N."/>
            <person name="Horinouchi S."/>
            <person name="Hayakawa M."/>
        </authorList>
    </citation>
    <scope>NUCLEOTIDE SEQUENCE [LARGE SCALE GENOMIC DNA]</scope>
    <source>
        <strain evidence="4">ATCC 14538 / DSM 43046 / CBS 188.64 / JCM 3121 / NBRC 102363 / NCIMB 12654 / NRRL B-3342 / UNCC 431</strain>
    </source>
</reference>
<name>I0HDU0_ACTM4</name>
<accession>I0HDU0</accession>
<dbReference type="STRING" id="512565.AMIS_59570"/>
<protein>
    <submittedName>
        <fullName evidence="3">Uncharacterized protein</fullName>
    </submittedName>
</protein>
<keyword evidence="2" id="KW-0812">Transmembrane</keyword>
<feature type="compositionally biased region" description="Low complexity" evidence="1">
    <location>
        <begin position="57"/>
        <end position="69"/>
    </location>
</feature>
<gene>
    <name evidence="3" type="ordered locus">AMIS_59570</name>
</gene>
<dbReference type="Proteomes" id="UP000007882">
    <property type="component" value="Chromosome"/>
</dbReference>
<sequence length="241" mass="24980">MTDPQSPPKHRGYLLVITLVVAALSLVVGLAGVTLSAIALGRSDEASALAKQANDKPVAVAPTTEATGEPPTPEPTDPASATPDPEQPSGAATTPADISPTADYTVAYQGEHLRARSVGCNGNFMAVDLDEPRVAGEARFLSEFGVQGCNAPGEIVTNLAMATVSGPSATPFDCLETIRTDPGRSPIAPTQGMTLCLVTDQKKATANGVTQKIVFVTVDSISVDRETVVLNLTLKAWDMPQ</sequence>
<evidence type="ECO:0000256" key="2">
    <source>
        <dbReference type="SAM" id="Phobius"/>
    </source>
</evidence>
<evidence type="ECO:0000313" key="3">
    <source>
        <dbReference type="EMBL" id="BAL91177.1"/>
    </source>
</evidence>
<dbReference type="OrthoDB" id="3298053at2"/>
<evidence type="ECO:0000256" key="1">
    <source>
        <dbReference type="SAM" id="MobiDB-lite"/>
    </source>
</evidence>
<dbReference type="EMBL" id="AP012319">
    <property type="protein sequence ID" value="BAL91177.1"/>
    <property type="molecule type" value="Genomic_DNA"/>
</dbReference>
<keyword evidence="4" id="KW-1185">Reference proteome</keyword>
<organism evidence="3 4">
    <name type="scientific">Actinoplanes missouriensis (strain ATCC 14538 / DSM 43046 / CBS 188.64 / JCM 3121 / NBRC 102363 / NCIMB 12654 / NRRL B-3342 / UNCC 431)</name>
    <dbReference type="NCBI Taxonomy" id="512565"/>
    <lineage>
        <taxon>Bacteria</taxon>
        <taxon>Bacillati</taxon>
        <taxon>Actinomycetota</taxon>
        <taxon>Actinomycetes</taxon>
        <taxon>Micromonosporales</taxon>
        <taxon>Micromonosporaceae</taxon>
        <taxon>Actinoplanes</taxon>
    </lineage>
</organism>
<dbReference type="AlphaFoldDB" id="I0HDU0"/>
<dbReference type="PATRIC" id="fig|512565.3.peg.5951"/>
<evidence type="ECO:0000313" key="4">
    <source>
        <dbReference type="Proteomes" id="UP000007882"/>
    </source>
</evidence>